<feature type="domain" description="YncI copper-binding" evidence="2">
    <location>
        <begin position="21"/>
        <end position="155"/>
    </location>
</feature>
<organism evidence="3 4">
    <name type="scientific">Ramlibacter algicola</name>
    <dbReference type="NCBI Taxonomy" id="2795217"/>
    <lineage>
        <taxon>Bacteria</taxon>
        <taxon>Pseudomonadati</taxon>
        <taxon>Pseudomonadota</taxon>
        <taxon>Betaproteobacteria</taxon>
        <taxon>Burkholderiales</taxon>
        <taxon>Comamonadaceae</taxon>
        <taxon>Ramlibacter</taxon>
    </lineage>
</organism>
<keyword evidence="1" id="KW-0732">Signal</keyword>
<dbReference type="AlphaFoldDB" id="A0A934UTS8"/>
<feature type="signal peptide" evidence="1">
    <location>
        <begin position="1"/>
        <end position="20"/>
    </location>
</feature>
<feature type="chain" id="PRO_5037941871" evidence="1">
    <location>
        <begin position="21"/>
        <end position="165"/>
    </location>
</feature>
<evidence type="ECO:0000259" key="2">
    <source>
        <dbReference type="Pfam" id="PF07987"/>
    </source>
</evidence>
<dbReference type="Proteomes" id="UP000617041">
    <property type="component" value="Unassembled WGS sequence"/>
</dbReference>
<dbReference type="EMBL" id="JAEDAO010000001">
    <property type="protein sequence ID" value="MBK0394837.1"/>
    <property type="molecule type" value="Genomic_DNA"/>
</dbReference>
<evidence type="ECO:0000256" key="1">
    <source>
        <dbReference type="SAM" id="SignalP"/>
    </source>
</evidence>
<dbReference type="InterPro" id="IPR012533">
    <property type="entry name" value="YcnI-copper_dom"/>
</dbReference>
<dbReference type="CDD" id="cd08545">
    <property type="entry name" value="YcnI_like"/>
    <property type="match status" value="1"/>
</dbReference>
<dbReference type="Pfam" id="PF07987">
    <property type="entry name" value="DUF1775"/>
    <property type="match status" value="1"/>
</dbReference>
<evidence type="ECO:0000313" key="4">
    <source>
        <dbReference type="Proteomes" id="UP000617041"/>
    </source>
</evidence>
<gene>
    <name evidence="3" type="ORF">I8E28_19690</name>
</gene>
<name>A0A934UTS8_9BURK</name>
<dbReference type="Gene3D" id="2.60.40.2230">
    <property type="entry name" value="Uncharacterised protein YcnI-like PF07987, DUF1775"/>
    <property type="match status" value="1"/>
</dbReference>
<dbReference type="RefSeq" id="WP_200789920.1">
    <property type="nucleotide sequence ID" value="NZ_JAEDAO010000001.1"/>
</dbReference>
<reference evidence="3" key="1">
    <citation type="submission" date="2020-12" db="EMBL/GenBank/DDBJ databases">
        <title>Ramlibacter sp. nov., isolated from a freshwater alga, Cryptomonas.</title>
        <authorList>
            <person name="Kim H.M."/>
            <person name="Jeon C.O."/>
        </authorList>
    </citation>
    <scope>NUCLEOTIDE SEQUENCE</scope>
    <source>
        <strain evidence="3">CrO1</strain>
    </source>
</reference>
<comment type="caution">
    <text evidence="3">The sequence shown here is derived from an EMBL/GenBank/DDBJ whole genome shotgun (WGS) entry which is preliminary data.</text>
</comment>
<sequence length="165" mass="17375">MQRIAIAIAIASLAAAAAQAHVVLEYKVAPAGSYYKASFQVGHGCGKSATRQVVVQVPDAVVSAHPQPKAGWTVAIDKAGERATRITWTAKGDADKLPSDFYDEFQLMAKLAAEPATLYWPVVQVCDEGRAEWTQVPAAGQAASDLKSPAAVLEVLPNEGGGHKH</sequence>
<accession>A0A934UTS8</accession>
<dbReference type="InterPro" id="IPR038507">
    <property type="entry name" value="YcnI-like_sf"/>
</dbReference>
<evidence type="ECO:0000313" key="3">
    <source>
        <dbReference type="EMBL" id="MBK0394837.1"/>
    </source>
</evidence>
<proteinExistence type="predicted"/>
<keyword evidence="4" id="KW-1185">Reference proteome</keyword>
<protein>
    <submittedName>
        <fullName evidence="3">YcnI family protein</fullName>
    </submittedName>
</protein>